<organism evidence="2 3">
    <name type="scientific">Sistotremastrum suecicum HHB10207 ss-3</name>
    <dbReference type="NCBI Taxonomy" id="1314776"/>
    <lineage>
        <taxon>Eukaryota</taxon>
        <taxon>Fungi</taxon>
        <taxon>Dikarya</taxon>
        <taxon>Basidiomycota</taxon>
        <taxon>Agaricomycotina</taxon>
        <taxon>Agaricomycetes</taxon>
        <taxon>Sistotremastrales</taxon>
        <taxon>Sistotremastraceae</taxon>
        <taxon>Sistotremastrum</taxon>
    </lineage>
</organism>
<dbReference type="Proteomes" id="UP000076798">
    <property type="component" value="Unassembled WGS sequence"/>
</dbReference>
<keyword evidence="1" id="KW-1133">Transmembrane helix</keyword>
<evidence type="ECO:0000256" key="1">
    <source>
        <dbReference type="SAM" id="Phobius"/>
    </source>
</evidence>
<accession>A0A165XGX1</accession>
<reference evidence="2 3" key="1">
    <citation type="journal article" date="2016" name="Mol. Biol. Evol.">
        <title>Comparative Genomics of Early-Diverging Mushroom-Forming Fungi Provides Insights into the Origins of Lignocellulose Decay Capabilities.</title>
        <authorList>
            <person name="Nagy L.G."/>
            <person name="Riley R."/>
            <person name="Tritt A."/>
            <person name="Adam C."/>
            <person name="Daum C."/>
            <person name="Floudas D."/>
            <person name="Sun H."/>
            <person name="Yadav J.S."/>
            <person name="Pangilinan J."/>
            <person name="Larsson K.H."/>
            <person name="Matsuura K."/>
            <person name="Barry K."/>
            <person name="Labutti K."/>
            <person name="Kuo R."/>
            <person name="Ohm R.A."/>
            <person name="Bhattacharya S.S."/>
            <person name="Shirouzu T."/>
            <person name="Yoshinaga Y."/>
            <person name="Martin F.M."/>
            <person name="Grigoriev I.V."/>
            <person name="Hibbett D.S."/>
        </authorList>
    </citation>
    <scope>NUCLEOTIDE SEQUENCE [LARGE SCALE GENOMIC DNA]</scope>
    <source>
        <strain evidence="2 3">HHB10207 ss-3</strain>
    </source>
</reference>
<proteinExistence type="predicted"/>
<keyword evidence="1" id="KW-0472">Membrane</keyword>
<keyword evidence="1" id="KW-0812">Transmembrane</keyword>
<evidence type="ECO:0000313" key="3">
    <source>
        <dbReference type="Proteomes" id="UP000076798"/>
    </source>
</evidence>
<keyword evidence="3" id="KW-1185">Reference proteome</keyword>
<name>A0A165XGX1_9AGAM</name>
<evidence type="ECO:0000313" key="2">
    <source>
        <dbReference type="EMBL" id="KZT32180.1"/>
    </source>
</evidence>
<protein>
    <submittedName>
        <fullName evidence="2">Uncharacterized protein</fullName>
    </submittedName>
</protein>
<dbReference type="EMBL" id="KV428373">
    <property type="protein sequence ID" value="KZT32180.1"/>
    <property type="molecule type" value="Genomic_DNA"/>
</dbReference>
<dbReference type="AlphaFoldDB" id="A0A165XGX1"/>
<sequence length="596" mass="68283">MTGLLYQLRNLATSFEGRATILLATWEVGVVLAAGIAAIMIGTTYHAVRYEGSVFEGLVSQALVGDVDVGLAKGLKMAYGKMRKLGLHAWRKTGMVVLLELLKGCWKRISRLIGIKRRGGWSDNKSSDELWWRRATKALRKWMKNWRIRVKREFMHEMSQMTTIYLELIAEASDPILLERAAASFRYRDLVQYGEGPRDQFEKAYSRLMATDTSFRVRETVSAQLSRFSVWATQRRKEIDRKRESRAVEERLAREGHETWIARSKKREEEAKQDDEEEHRAFRLTAFLRQQQTDDIYSYFVASKENYLELLDLFSLPRDKLLAECICINNHNIFFGYPGDIFCWSLNRCVDLLDAHKADDITRILSHVDLFSAVRSVIRAKRYITRYDDVLSLIIGDRRTDVLHFLAEFISRSARRDWILVDPLAASSAFLITVGYPPQFPSDLDISSIVTHVARNPSWENWHKVSDVVIAYLVQCDISTLSDRSGIYHFLQQCVHLEFSSPFEGPDHPDIRRATPETRDTALTLLNQYEALFVLLPPSPPLPFPDEAAPCLAIHTLDDLTPSIINRADPDPPRYPSTSAPLPLDHHVINLASAEL</sequence>
<feature type="transmembrane region" description="Helical" evidence="1">
    <location>
        <begin position="21"/>
        <end position="41"/>
    </location>
</feature>
<gene>
    <name evidence="2" type="ORF">SISSUDRAFT_1067128</name>
</gene>